<protein>
    <submittedName>
        <fullName evidence="1">Uncharacterized protein</fullName>
    </submittedName>
</protein>
<dbReference type="InterPro" id="IPR011008">
    <property type="entry name" value="Dimeric_a/b-barrel"/>
</dbReference>
<organism evidence="1 2">
    <name type="scientific">Alternaria panax</name>
    <dbReference type="NCBI Taxonomy" id="48097"/>
    <lineage>
        <taxon>Eukaryota</taxon>
        <taxon>Fungi</taxon>
        <taxon>Dikarya</taxon>
        <taxon>Ascomycota</taxon>
        <taxon>Pezizomycotina</taxon>
        <taxon>Dothideomycetes</taxon>
        <taxon>Pleosporomycetidae</taxon>
        <taxon>Pleosporales</taxon>
        <taxon>Pleosporineae</taxon>
        <taxon>Pleosporaceae</taxon>
        <taxon>Alternaria</taxon>
        <taxon>Alternaria sect. Panax</taxon>
    </lineage>
</organism>
<dbReference type="SUPFAM" id="SSF54909">
    <property type="entry name" value="Dimeric alpha+beta barrel"/>
    <property type="match status" value="1"/>
</dbReference>
<dbReference type="Proteomes" id="UP001199106">
    <property type="component" value="Unassembled WGS sequence"/>
</dbReference>
<keyword evidence="2" id="KW-1185">Reference proteome</keyword>
<accession>A0AAD4FBM5</accession>
<evidence type="ECO:0000313" key="2">
    <source>
        <dbReference type="Proteomes" id="UP001199106"/>
    </source>
</evidence>
<gene>
    <name evidence="1" type="ORF">G6011_10135</name>
</gene>
<reference evidence="1" key="1">
    <citation type="submission" date="2021-07" db="EMBL/GenBank/DDBJ databases">
        <title>Genome Resource of American Ginseng Black Spot Pathogen Alternaria panax.</title>
        <authorList>
            <person name="Qiu C."/>
            <person name="Wang W."/>
            <person name="Liu Z."/>
        </authorList>
    </citation>
    <scope>NUCLEOTIDE SEQUENCE</scope>
    <source>
        <strain evidence="1">BNCC115425</strain>
    </source>
</reference>
<sequence length="228" mass="25703">MDPITELVELQLAQPFDDFIVFFEAEQLPVLLSAPGMISVRTGMRQHSFILIALFDFLQGPKLLRPSNLPDKTTAVSVTLWESLEAHETFLRSEPAKGFFQRVSQWIRSPPTVLHYELGGLHGLEKLAFIAVIPTAKNGMEFFPQMDGMGLVYKSGNCVEDRTKSILMVFLPSLAGVQSLQERVQEDFSVHSRNFRASNHTTDPRKDKAWTSCLQALAQKSYQRAMNS</sequence>
<proteinExistence type="predicted"/>
<name>A0AAD4FBM5_9PLEO</name>
<dbReference type="AlphaFoldDB" id="A0AAD4FBM5"/>
<comment type="caution">
    <text evidence="1">The sequence shown here is derived from an EMBL/GenBank/DDBJ whole genome shotgun (WGS) entry which is preliminary data.</text>
</comment>
<evidence type="ECO:0000313" key="1">
    <source>
        <dbReference type="EMBL" id="KAG9187027.1"/>
    </source>
</evidence>
<dbReference type="EMBL" id="JAANER010000008">
    <property type="protein sequence ID" value="KAG9187027.1"/>
    <property type="molecule type" value="Genomic_DNA"/>
</dbReference>
<dbReference type="Gene3D" id="3.30.70.100">
    <property type="match status" value="1"/>
</dbReference>